<keyword evidence="10 13" id="KW-0520">NAD</keyword>
<dbReference type="PIRSF" id="PIRSF000130">
    <property type="entry name" value="IMPDH"/>
    <property type="match status" value="1"/>
</dbReference>
<feature type="binding site" evidence="13">
    <location>
        <position position="254"/>
    </location>
    <ligand>
        <name>NAD(+)</name>
        <dbReference type="ChEBI" id="CHEBI:57540"/>
    </ligand>
</feature>
<comment type="cofactor">
    <cofactor evidence="1 13">
        <name>K(+)</name>
        <dbReference type="ChEBI" id="CHEBI:29103"/>
    </cofactor>
</comment>
<dbReference type="SUPFAM" id="SSF51412">
    <property type="entry name" value="Inosine monophosphate dehydrogenase (IMPDH)"/>
    <property type="match status" value="2"/>
</dbReference>
<evidence type="ECO:0000256" key="16">
    <source>
        <dbReference type="PIRSR" id="PIRSR000130-3"/>
    </source>
</evidence>
<protein>
    <recommendedName>
        <fullName evidence="13 20">Inosine-5'-monophosphate dehydrogenase</fullName>
        <shortName evidence="13">IMP dehydrogenase</shortName>
        <shortName evidence="13">IMPD</shortName>
        <shortName evidence="13">IMPDH</shortName>
        <ecNumber evidence="13 20">1.1.1.205</ecNumber>
    </recommendedName>
</protein>
<feature type="binding site" evidence="13">
    <location>
        <position position="476"/>
    </location>
    <ligand>
        <name>K(+)</name>
        <dbReference type="ChEBI" id="CHEBI:29103"/>
        <note>ligand shared between two tetrameric partners</note>
    </ligand>
</feature>
<evidence type="ECO:0000256" key="12">
    <source>
        <dbReference type="ARBA" id="ARBA00048028"/>
    </source>
</evidence>
<dbReference type="NCBIfam" id="TIGR01302">
    <property type="entry name" value="IMP_dehydrog"/>
    <property type="match status" value="1"/>
</dbReference>
<feature type="active site" description="Thioimidate intermediate" evidence="13 14">
    <location>
        <position position="311"/>
    </location>
</feature>
<keyword evidence="7 13" id="KW-0658">Purine biosynthesis</keyword>
<feature type="binding site" description="in other chain" evidence="13 17">
    <location>
        <position position="306"/>
    </location>
    <ligand>
        <name>K(+)</name>
        <dbReference type="ChEBI" id="CHEBI:29103"/>
        <note>ligand shared between two tetrameric partners</note>
    </ligand>
</feature>
<keyword evidence="9 13" id="KW-0560">Oxidoreductase</keyword>
<keyword evidence="11 18" id="KW-0129">CBS domain</keyword>
<dbReference type="GO" id="GO:0046872">
    <property type="term" value="F:metal ion binding"/>
    <property type="evidence" value="ECO:0007669"/>
    <property type="project" value="UniProtKB-UniRule"/>
</dbReference>
<dbReference type="PANTHER" id="PTHR11911:SF111">
    <property type="entry name" value="INOSINE-5'-MONOPHOSPHATE DEHYDROGENASE"/>
    <property type="match status" value="1"/>
</dbReference>
<comment type="similarity">
    <text evidence="2 13 19">Belongs to the IMPDH/GMPR family.</text>
</comment>
<dbReference type="InterPro" id="IPR013785">
    <property type="entry name" value="Aldolase_TIM"/>
</dbReference>
<evidence type="ECO:0000256" key="14">
    <source>
        <dbReference type="PIRSR" id="PIRSR000130-1"/>
    </source>
</evidence>
<dbReference type="PROSITE" id="PS00487">
    <property type="entry name" value="IMP_DH_GMP_RED"/>
    <property type="match status" value="1"/>
</dbReference>
<comment type="subunit">
    <text evidence="3 13">Homotetramer.</text>
</comment>
<feature type="binding site" evidence="13 15">
    <location>
        <position position="309"/>
    </location>
    <ligand>
        <name>IMP</name>
        <dbReference type="ChEBI" id="CHEBI:58053"/>
    </ligand>
</feature>
<reference evidence="22 23" key="1">
    <citation type="submission" date="2020-10" db="EMBL/GenBank/DDBJ databases">
        <title>Connecting structure to function with the recovery of over 1000 high-quality activated sludge metagenome-assembled genomes encoding full-length rRNA genes using long-read sequencing.</title>
        <authorList>
            <person name="Singleton C.M."/>
            <person name="Petriglieri F."/>
            <person name="Kristensen J.M."/>
            <person name="Kirkegaard R.H."/>
            <person name="Michaelsen T.Y."/>
            <person name="Andersen M.H."/>
            <person name="Karst S.M."/>
            <person name="Dueholm M.S."/>
            <person name="Nielsen P.H."/>
            <person name="Albertsen M."/>
        </authorList>
    </citation>
    <scope>NUCLEOTIDE SEQUENCE [LARGE SCALE GENOMIC DNA]</scope>
    <source>
        <strain evidence="22">Ribe_18-Q3-R11-54_MAXAC.273</strain>
    </source>
</reference>
<dbReference type="InterPro" id="IPR001093">
    <property type="entry name" value="IMP_DH_GMPRt"/>
</dbReference>
<dbReference type="SMART" id="SM01240">
    <property type="entry name" value="IMPDH"/>
    <property type="match status" value="1"/>
</dbReference>
<feature type="binding site" evidence="13 16">
    <location>
        <begin position="304"/>
        <end position="306"/>
    </location>
    <ligand>
        <name>NAD(+)</name>
        <dbReference type="ChEBI" id="CHEBI:57540"/>
    </ligand>
</feature>
<keyword evidence="5" id="KW-0677">Repeat</keyword>
<evidence type="ECO:0000256" key="1">
    <source>
        <dbReference type="ARBA" id="ARBA00001958"/>
    </source>
</evidence>
<dbReference type="EC" id="1.1.1.205" evidence="13 20"/>
<evidence type="ECO:0000256" key="3">
    <source>
        <dbReference type="ARBA" id="ARBA00011881"/>
    </source>
</evidence>
<evidence type="ECO:0000256" key="17">
    <source>
        <dbReference type="PIRSR" id="PIRSR000130-4"/>
    </source>
</evidence>
<organism evidence="22 23">
    <name type="scientific">Candidatus Opimibacter skivensis</name>
    <dbReference type="NCBI Taxonomy" id="2982028"/>
    <lineage>
        <taxon>Bacteria</taxon>
        <taxon>Pseudomonadati</taxon>
        <taxon>Bacteroidota</taxon>
        <taxon>Saprospiria</taxon>
        <taxon>Saprospirales</taxon>
        <taxon>Saprospiraceae</taxon>
        <taxon>Candidatus Opimibacter</taxon>
    </lineage>
</organism>
<dbReference type="Pfam" id="PF00478">
    <property type="entry name" value="IMPDH"/>
    <property type="match status" value="1"/>
</dbReference>
<proteinExistence type="inferred from homology"/>
<dbReference type="PANTHER" id="PTHR11911">
    <property type="entry name" value="INOSINE-5-MONOPHOSPHATE DEHYDROGENASE RELATED"/>
    <property type="match status" value="1"/>
</dbReference>
<dbReference type="Proteomes" id="UP000808337">
    <property type="component" value="Unassembled WGS sequence"/>
</dbReference>
<comment type="activity regulation">
    <text evidence="13">Mycophenolic acid (MPA) is a non-competitive inhibitor that prevents formation of the closed enzyme conformation by binding to the same site as the amobile flap. In contrast, mizoribine monophosphate (MZP) is a competitive inhibitor that induces the closed conformation. MPA is a potent inhibitor of mammalian IMPDHs but a poor inhibitor of the bacterial enzymes. MZP is a more potent inhibitor of bacterial IMPDH.</text>
</comment>
<evidence type="ECO:0000256" key="19">
    <source>
        <dbReference type="RuleBase" id="RU003927"/>
    </source>
</evidence>
<evidence type="ECO:0000256" key="4">
    <source>
        <dbReference type="ARBA" id="ARBA00022723"/>
    </source>
</evidence>
<evidence type="ECO:0000256" key="9">
    <source>
        <dbReference type="ARBA" id="ARBA00023002"/>
    </source>
</evidence>
<dbReference type="Pfam" id="PF00571">
    <property type="entry name" value="CBS"/>
    <property type="match status" value="2"/>
</dbReference>
<dbReference type="GO" id="GO:0006177">
    <property type="term" value="P:GMP biosynthetic process"/>
    <property type="evidence" value="ECO:0007669"/>
    <property type="project" value="UniProtKB-UniRule"/>
</dbReference>
<comment type="function">
    <text evidence="13">Catalyzes the conversion of inosine 5'-phosphate (IMP) to xanthosine 5'-phosphate (XMP), the first committed and rate-limiting step in the de novo synthesis of guanine nucleotides, and therefore plays an important role in the regulation of cell growth.</text>
</comment>
<dbReference type="HAMAP" id="MF_01964">
    <property type="entry name" value="IMPDH"/>
    <property type="match status" value="1"/>
</dbReference>
<comment type="caution">
    <text evidence="22">The sequence shown here is derived from an EMBL/GenBank/DDBJ whole genome shotgun (WGS) entry which is preliminary data.</text>
</comment>
<dbReference type="GO" id="GO:0003938">
    <property type="term" value="F:IMP dehydrogenase activity"/>
    <property type="evidence" value="ECO:0007669"/>
    <property type="project" value="UniProtKB-UniRule"/>
</dbReference>
<evidence type="ECO:0000256" key="8">
    <source>
        <dbReference type="ARBA" id="ARBA00022958"/>
    </source>
</evidence>
<name>A0A9D7SU85_9BACT</name>
<evidence type="ECO:0000256" key="6">
    <source>
        <dbReference type="ARBA" id="ARBA00022749"/>
    </source>
</evidence>
<accession>A0A9D7SU85</accession>
<dbReference type="EMBL" id="JADKGY010000006">
    <property type="protein sequence ID" value="MBK9982381.1"/>
    <property type="molecule type" value="Genomic_DNA"/>
</dbReference>
<keyword evidence="8 13" id="KW-0630">Potassium</keyword>
<evidence type="ECO:0000256" key="7">
    <source>
        <dbReference type="ARBA" id="ARBA00022755"/>
    </source>
</evidence>
<dbReference type="AlphaFoldDB" id="A0A9D7SU85"/>
<evidence type="ECO:0000256" key="11">
    <source>
        <dbReference type="ARBA" id="ARBA00023122"/>
    </source>
</evidence>
<evidence type="ECO:0000256" key="20">
    <source>
        <dbReference type="RuleBase" id="RU003928"/>
    </source>
</evidence>
<dbReference type="CDD" id="cd04601">
    <property type="entry name" value="CBS_pair_IMPDH"/>
    <property type="match status" value="1"/>
</dbReference>
<dbReference type="InterPro" id="IPR015875">
    <property type="entry name" value="IMP_DH/GMP_Rdtase_CS"/>
</dbReference>
<dbReference type="PROSITE" id="PS51371">
    <property type="entry name" value="CBS"/>
    <property type="match status" value="2"/>
</dbReference>
<feature type="binding site" evidence="13">
    <location>
        <position position="475"/>
    </location>
    <ligand>
        <name>K(+)</name>
        <dbReference type="ChEBI" id="CHEBI:29103"/>
        <note>ligand shared between two tetrameric partners</note>
    </ligand>
</feature>
<feature type="binding site" evidence="16">
    <location>
        <begin position="254"/>
        <end position="256"/>
    </location>
    <ligand>
        <name>NAD(+)</name>
        <dbReference type="ChEBI" id="CHEBI:57540"/>
    </ligand>
</feature>
<feature type="binding site" description="in other chain" evidence="13 17">
    <location>
        <position position="311"/>
    </location>
    <ligand>
        <name>K(+)</name>
        <dbReference type="ChEBI" id="CHEBI:29103"/>
        <note>ligand shared between two tetrameric partners</note>
    </ligand>
</feature>
<evidence type="ECO:0000313" key="23">
    <source>
        <dbReference type="Proteomes" id="UP000808337"/>
    </source>
</evidence>
<dbReference type="InterPro" id="IPR005990">
    <property type="entry name" value="IMP_DH"/>
</dbReference>
<comment type="pathway">
    <text evidence="13 20">Purine metabolism; XMP biosynthesis via de novo pathway; XMP from IMP: step 1/1.</text>
</comment>
<evidence type="ECO:0000256" key="10">
    <source>
        <dbReference type="ARBA" id="ARBA00023027"/>
    </source>
</evidence>
<sequence length="493" mass="53036">MEFNLKSKHELFADALTFDDVLLVPAYSNVLPREVDISTQLSRNIRIHMPMVSAAMDTVTEKDTAIAIAREGGIGIIHKNMDINSQANQVRAVKRSESGMILDPVTLSVSATVGEAQQLMRTYKIGGIPITSADGTLVGILTNRDLRFEARHDRPVSELMTPTPLITAPMGTTLEQAKKILQKHKIEKLPVVDDNQKLKGLLTYKDLMRLEDFPNSSKDHLGRLRVGAAVGITADTHDRVDALRHVEVDVIVVDTAHGHSEGVMRMIREIKKRYPDMEIIAGNVATGAGALALLEAGVDGVKVGVGPGSICTTRIVAGVGVPQLSAIYGAAYALKGSGVPVIADGGVRFTGDIAKAIAAGAHTVMAGSLFAGCEESPGETIILDGRKFKVYRGMGSLSSMALGSKDRYFQDVEDDLKKLVPEGIEGRVPYKGSIHEVMVQYTGGLRAGMGYCGAKDIETLREASFVRITTAGISESHPHDITITKESPNYSRR</sequence>
<feature type="binding site" evidence="13 15">
    <location>
        <position position="422"/>
    </location>
    <ligand>
        <name>IMP</name>
        <dbReference type="ChEBI" id="CHEBI:58053"/>
    </ligand>
</feature>
<evidence type="ECO:0000259" key="21">
    <source>
        <dbReference type="PROSITE" id="PS51371"/>
    </source>
</evidence>
<feature type="binding site" description="in other chain" evidence="13 17">
    <location>
        <position position="308"/>
    </location>
    <ligand>
        <name>K(+)</name>
        <dbReference type="ChEBI" id="CHEBI:29103"/>
        <note>ligand shared between two tetrameric partners</note>
    </ligand>
</feature>
<evidence type="ECO:0000256" key="5">
    <source>
        <dbReference type="ARBA" id="ARBA00022737"/>
    </source>
</evidence>
<feature type="binding site" evidence="13 15">
    <location>
        <begin position="391"/>
        <end position="395"/>
    </location>
    <ligand>
        <name>IMP</name>
        <dbReference type="ChEBI" id="CHEBI:58053"/>
    </ligand>
</feature>
<feature type="active site" description="Proton acceptor" evidence="13 14">
    <location>
        <position position="407"/>
    </location>
</feature>
<evidence type="ECO:0000256" key="13">
    <source>
        <dbReference type="HAMAP-Rule" id="MF_01964"/>
    </source>
</evidence>
<feature type="domain" description="CBS" evidence="21">
    <location>
        <begin position="100"/>
        <end position="156"/>
    </location>
</feature>
<dbReference type="GO" id="GO:0006183">
    <property type="term" value="P:GTP biosynthetic process"/>
    <property type="evidence" value="ECO:0007669"/>
    <property type="project" value="TreeGrafter"/>
</dbReference>
<dbReference type="FunFam" id="3.20.20.70:FF:000003">
    <property type="entry name" value="GMP reductase"/>
    <property type="match status" value="1"/>
</dbReference>
<gene>
    <name evidence="13 22" type="primary">guaB</name>
    <name evidence="22" type="ORF">IPP15_08145</name>
</gene>
<dbReference type="CDD" id="cd00381">
    <property type="entry name" value="IMPDH"/>
    <property type="match status" value="1"/>
</dbReference>
<evidence type="ECO:0000256" key="15">
    <source>
        <dbReference type="PIRSR" id="PIRSR000130-2"/>
    </source>
</evidence>
<feature type="binding site" evidence="13 15">
    <location>
        <begin position="367"/>
        <end position="368"/>
    </location>
    <ligand>
        <name>IMP</name>
        <dbReference type="ChEBI" id="CHEBI:58053"/>
    </ligand>
</feature>
<feature type="binding site" evidence="13 15">
    <location>
        <begin position="344"/>
        <end position="346"/>
    </location>
    <ligand>
        <name>IMP</name>
        <dbReference type="ChEBI" id="CHEBI:58053"/>
    </ligand>
</feature>
<dbReference type="SMART" id="SM00116">
    <property type="entry name" value="CBS"/>
    <property type="match status" value="2"/>
</dbReference>
<feature type="domain" description="CBS" evidence="21">
    <location>
        <begin position="160"/>
        <end position="217"/>
    </location>
</feature>
<comment type="catalytic activity">
    <reaction evidence="12 13 20">
        <text>IMP + NAD(+) + H2O = XMP + NADH + H(+)</text>
        <dbReference type="Rhea" id="RHEA:11708"/>
        <dbReference type="ChEBI" id="CHEBI:15377"/>
        <dbReference type="ChEBI" id="CHEBI:15378"/>
        <dbReference type="ChEBI" id="CHEBI:57464"/>
        <dbReference type="ChEBI" id="CHEBI:57540"/>
        <dbReference type="ChEBI" id="CHEBI:57945"/>
        <dbReference type="ChEBI" id="CHEBI:58053"/>
        <dbReference type="EC" id="1.1.1.205"/>
    </reaction>
</comment>
<dbReference type="InterPro" id="IPR000644">
    <property type="entry name" value="CBS_dom"/>
</dbReference>
<keyword evidence="6 13" id="KW-0332">GMP biosynthesis</keyword>
<dbReference type="GO" id="GO:0000166">
    <property type="term" value="F:nucleotide binding"/>
    <property type="evidence" value="ECO:0007669"/>
    <property type="project" value="UniProtKB-UniRule"/>
</dbReference>
<evidence type="ECO:0000313" key="22">
    <source>
        <dbReference type="EMBL" id="MBK9982381.1"/>
    </source>
</evidence>
<feature type="binding site" evidence="13">
    <location>
        <position position="477"/>
    </location>
    <ligand>
        <name>K(+)</name>
        <dbReference type="ChEBI" id="CHEBI:29103"/>
        <note>ligand shared between two tetrameric partners</note>
    </ligand>
</feature>
<comment type="caution">
    <text evidence="13">Lacks conserved residue(s) required for the propagation of feature annotation.</text>
</comment>
<evidence type="ECO:0000256" key="18">
    <source>
        <dbReference type="PROSITE-ProRule" id="PRU00703"/>
    </source>
</evidence>
<evidence type="ECO:0000256" key="2">
    <source>
        <dbReference type="ARBA" id="ARBA00005502"/>
    </source>
</evidence>
<keyword evidence="4 13" id="KW-0479">Metal-binding</keyword>
<dbReference type="Gene3D" id="3.20.20.70">
    <property type="entry name" value="Aldolase class I"/>
    <property type="match status" value="1"/>
</dbReference>